<evidence type="ECO:0000259" key="1">
    <source>
        <dbReference type="PROSITE" id="PS50106"/>
    </source>
</evidence>
<protein>
    <recommendedName>
        <fullName evidence="1">PDZ domain-containing protein</fullName>
    </recommendedName>
</protein>
<dbReference type="AlphaFoldDB" id="A0A7S0W5H1"/>
<gene>
    <name evidence="2" type="ORF">HTEP1355_LOCUS19891</name>
</gene>
<dbReference type="PROSITE" id="PS50106">
    <property type="entry name" value="PDZ"/>
    <property type="match status" value="1"/>
</dbReference>
<feature type="domain" description="PDZ" evidence="1">
    <location>
        <begin position="87"/>
        <end position="143"/>
    </location>
</feature>
<sequence length="184" mass="18094">MWNQFKSSVSGAASAASSAMSGATTTASETASSTAQSSAAMAKKGASTAAGGVSHIPGVSTFKEGMSSMSTSFGFSSPSPKHEEVPGEVYVPELGLFLIASPPDSSSSPPILTISRIAPGSPAGLSCTLAQGDTLAGIDGKELIAPPPSGSSSKDKLQPLAQQAQALLGGGDAGSAVWVHVKEG</sequence>
<dbReference type="EMBL" id="HBFN01034322">
    <property type="protein sequence ID" value="CAD8806212.1"/>
    <property type="molecule type" value="Transcribed_RNA"/>
</dbReference>
<accession>A0A7S0W5H1</accession>
<evidence type="ECO:0000313" key="2">
    <source>
        <dbReference type="EMBL" id="CAD8806212.1"/>
    </source>
</evidence>
<dbReference type="SUPFAM" id="SSF50156">
    <property type="entry name" value="PDZ domain-like"/>
    <property type="match status" value="1"/>
</dbReference>
<name>A0A7S0W5H1_9CRYP</name>
<organism evidence="2">
    <name type="scientific">Hemiselmis tepida</name>
    <dbReference type="NCBI Taxonomy" id="464990"/>
    <lineage>
        <taxon>Eukaryota</taxon>
        <taxon>Cryptophyceae</taxon>
        <taxon>Cryptomonadales</taxon>
        <taxon>Hemiselmidaceae</taxon>
        <taxon>Hemiselmis</taxon>
    </lineage>
</organism>
<feature type="non-terminal residue" evidence="2">
    <location>
        <position position="184"/>
    </location>
</feature>
<dbReference type="InterPro" id="IPR036034">
    <property type="entry name" value="PDZ_sf"/>
</dbReference>
<proteinExistence type="predicted"/>
<dbReference type="InterPro" id="IPR001478">
    <property type="entry name" value="PDZ"/>
</dbReference>
<reference evidence="2" key="1">
    <citation type="submission" date="2021-01" db="EMBL/GenBank/DDBJ databases">
        <authorList>
            <person name="Corre E."/>
            <person name="Pelletier E."/>
            <person name="Niang G."/>
            <person name="Scheremetjew M."/>
            <person name="Finn R."/>
            <person name="Kale V."/>
            <person name="Holt S."/>
            <person name="Cochrane G."/>
            <person name="Meng A."/>
            <person name="Brown T."/>
            <person name="Cohen L."/>
        </authorList>
    </citation>
    <scope>NUCLEOTIDE SEQUENCE</scope>
    <source>
        <strain evidence="2">CCMP443</strain>
    </source>
</reference>